<feature type="transmembrane region" description="Helical" evidence="9">
    <location>
        <begin position="141"/>
        <end position="163"/>
    </location>
</feature>
<keyword evidence="5 9" id="KW-0812">Transmembrane</keyword>
<dbReference type="InterPro" id="IPR005828">
    <property type="entry name" value="MFS_sugar_transport-like"/>
</dbReference>
<keyword evidence="3 8" id="KW-0813">Transport</keyword>
<dbReference type="PROSITE" id="PS00216">
    <property type="entry name" value="SUGAR_TRANSPORT_1"/>
    <property type="match status" value="1"/>
</dbReference>
<dbReference type="PROSITE" id="PS50850">
    <property type="entry name" value="MFS"/>
    <property type="match status" value="1"/>
</dbReference>
<feature type="transmembrane region" description="Helical" evidence="9">
    <location>
        <begin position="83"/>
        <end position="101"/>
    </location>
</feature>
<dbReference type="Gene3D" id="1.20.1250.20">
    <property type="entry name" value="MFS general substrate transporter like domains"/>
    <property type="match status" value="2"/>
</dbReference>
<keyword evidence="12" id="KW-1185">Reference proteome</keyword>
<evidence type="ECO:0000256" key="5">
    <source>
        <dbReference type="ARBA" id="ARBA00022692"/>
    </source>
</evidence>
<feature type="transmembrane region" description="Helical" evidence="9">
    <location>
        <begin position="257"/>
        <end position="278"/>
    </location>
</feature>
<dbReference type="PROSITE" id="PS00217">
    <property type="entry name" value="SUGAR_TRANSPORT_2"/>
    <property type="match status" value="1"/>
</dbReference>
<evidence type="ECO:0000313" key="11">
    <source>
        <dbReference type="EMBL" id="UQY45786.1"/>
    </source>
</evidence>
<comment type="subcellular location">
    <subcellularLocation>
        <location evidence="1">Cell membrane</location>
        <topology evidence="1">Multi-pass membrane protein</topology>
    </subcellularLocation>
</comment>
<evidence type="ECO:0000256" key="4">
    <source>
        <dbReference type="ARBA" id="ARBA00022475"/>
    </source>
</evidence>
<dbReference type="CDD" id="cd17359">
    <property type="entry name" value="MFS_XylE_like"/>
    <property type="match status" value="1"/>
</dbReference>
<keyword evidence="4" id="KW-1003">Cell membrane</keyword>
<accession>A0ABY4RBI2</accession>
<dbReference type="RefSeq" id="WP_249894340.1">
    <property type="nucleotide sequence ID" value="NZ_CP082904.1"/>
</dbReference>
<dbReference type="InterPro" id="IPR005829">
    <property type="entry name" value="Sugar_transporter_CS"/>
</dbReference>
<gene>
    <name evidence="11" type="ORF">K6958_09140</name>
</gene>
<feature type="transmembrane region" description="Helical" evidence="9">
    <location>
        <begin position="417"/>
        <end position="441"/>
    </location>
</feature>
<dbReference type="NCBIfam" id="TIGR00879">
    <property type="entry name" value="SP"/>
    <property type="match status" value="1"/>
</dbReference>
<dbReference type="PANTHER" id="PTHR48020">
    <property type="entry name" value="PROTON MYO-INOSITOL COTRANSPORTER"/>
    <property type="match status" value="1"/>
</dbReference>
<proteinExistence type="inferred from homology"/>
<feature type="transmembrane region" description="Helical" evidence="9">
    <location>
        <begin position="175"/>
        <end position="197"/>
    </location>
</feature>
<dbReference type="InterPro" id="IPR036259">
    <property type="entry name" value="MFS_trans_sf"/>
</dbReference>
<evidence type="ECO:0000256" key="9">
    <source>
        <dbReference type="SAM" id="Phobius"/>
    </source>
</evidence>
<dbReference type="PANTHER" id="PTHR48020:SF12">
    <property type="entry name" value="PROTON MYO-INOSITOL COTRANSPORTER"/>
    <property type="match status" value="1"/>
</dbReference>
<dbReference type="Pfam" id="PF00083">
    <property type="entry name" value="Sugar_tr"/>
    <property type="match status" value="1"/>
</dbReference>
<evidence type="ECO:0000256" key="3">
    <source>
        <dbReference type="ARBA" id="ARBA00022448"/>
    </source>
</evidence>
<dbReference type="InterPro" id="IPR003663">
    <property type="entry name" value="Sugar/inositol_transpt"/>
</dbReference>
<dbReference type="InterPro" id="IPR050814">
    <property type="entry name" value="Myo-inositol_Transporter"/>
</dbReference>
<evidence type="ECO:0000256" key="7">
    <source>
        <dbReference type="ARBA" id="ARBA00023136"/>
    </source>
</evidence>
<reference evidence="11" key="1">
    <citation type="submission" date="2021-09" db="EMBL/GenBank/DDBJ databases">
        <title>First case of bloodstream infection caused by Mixta hanseatica sp. nov., a member of the Erwiniaceae family.</title>
        <authorList>
            <person name="Both A."/>
            <person name="Huang J."/>
            <person name="Wenzel P."/>
            <person name="Aepfelbacher M."/>
            <person name="Rohde H."/>
            <person name="Christner M."/>
            <person name="Hentschke M."/>
        </authorList>
    </citation>
    <scope>NUCLEOTIDE SEQUENCE</scope>
    <source>
        <strain evidence="11">X22927</strain>
    </source>
</reference>
<feature type="transmembrane region" description="Helical" evidence="9">
    <location>
        <begin position="389"/>
        <end position="411"/>
    </location>
</feature>
<name>A0ABY4RBI2_9GAMM</name>
<protein>
    <submittedName>
        <fullName evidence="11">Sugar porter family MFS transporter</fullName>
    </submittedName>
</protein>
<evidence type="ECO:0000256" key="8">
    <source>
        <dbReference type="RuleBase" id="RU003346"/>
    </source>
</evidence>
<feature type="transmembrane region" description="Helical" evidence="9">
    <location>
        <begin position="52"/>
        <end position="71"/>
    </location>
</feature>
<feature type="transmembrane region" description="Helical" evidence="9">
    <location>
        <begin position="107"/>
        <end position="129"/>
    </location>
</feature>
<evidence type="ECO:0000259" key="10">
    <source>
        <dbReference type="PROSITE" id="PS50850"/>
    </source>
</evidence>
<feature type="transmembrane region" description="Helical" evidence="9">
    <location>
        <begin position="325"/>
        <end position="349"/>
    </location>
</feature>
<dbReference type="Proteomes" id="UP001056635">
    <property type="component" value="Chromosome"/>
</dbReference>
<dbReference type="SUPFAM" id="SSF103473">
    <property type="entry name" value="MFS general substrate transporter"/>
    <property type="match status" value="1"/>
</dbReference>
<evidence type="ECO:0000256" key="2">
    <source>
        <dbReference type="ARBA" id="ARBA00010992"/>
    </source>
</evidence>
<keyword evidence="7 9" id="KW-0472">Membrane</keyword>
<evidence type="ECO:0000256" key="1">
    <source>
        <dbReference type="ARBA" id="ARBA00004651"/>
    </source>
</evidence>
<dbReference type="InterPro" id="IPR047984">
    <property type="entry name" value="XylE-like"/>
</dbReference>
<sequence>MPVSHQRHNIAYVMGICCVAALGGLLLGYDSSVISGAIEPLSHHYRLSPAETGWAVSNVIIGCVLGCLVAGHIADRYGRKKTLLMTALLFVASVIGTALAPNFEIFVLFRIIGGLGIGMASVVSPVYIAEVAPKDYRGRAMTMHMICCVGGQVLVLLTNYLIAKGATPEWLNDTGWRWMLGSAFVPCLLFFIFISFIPESPRWNVMAGHDDRALKTLTRISSAGHAQNVLREIKTSLQSELRPSHSHERLRFNKRNLVFLVIGVGLALFNQLTGINVIQYFGPSLLRNVTGSMEEAMFMTIWLAAMQFVGVMVGMALIDRVGRKILLSVGSWGAALCLIMTFISFYAGIKGIASVIGLFGFMLIFGATWAQVVWTVIGEIFPNRLRAAGMGFSISAMWIANFLVSQSFPIMNKNPWLMAHFGGGFPLLIFAVCCLISWWFVRKYLPETKGVSLEKMEQLVLDRFALTSREENPRNVQPEEKAL</sequence>
<evidence type="ECO:0000256" key="6">
    <source>
        <dbReference type="ARBA" id="ARBA00022989"/>
    </source>
</evidence>
<feature type="transmembrane region" description="Helical" evidence="9">
    <location>
        <begin position="298"/>
        <end position="318"/>
    </location>
</feature>
<feature type="domain" description="Major facilitator superfamily (MFS) profile" evidence="10">
    <location>
        <begin position="16"/>
        <end position="449"/>
    </location>
</feature>
<keyword evidence="6 9" id="KW-1133">Transmembrane helix</keyword>
<dbReference type="PRINTS" id="PR00171">
    <property type="entry name" value="SUGRTRNSPORT"/>
</dbReference>
<comment type="similarity">
    <text evidence="2 8">Belongs to the major facilitator superfamily. Sugar transporter (TC 2.A.1.1) family.</text>
</comment>
<dbReference type="EMBL" id="CP082904">
    <property type="protein sequence ID" value="UQY45786.1"/>
    <property type="molecule type" value="Genomic_DNA"/>
</dbReference>
<dbReference type="InterPro" id="IPR020846">
    <property type="entry name" value="MFS_dom"/>
</dbReference>
<feature type="transmembrane region" description="Helical" evidence="9">
    <location>
        <begin position="355"/>
        <end position="377"/>
    </location>
</feature>
<organism evidence="11 12">
    <name type="scientific">Mixta hanseatica</name>
    <dbReference type="NCBI Taxonomy" id="2872648"/>
    <lineage>
        <taxon>Bacteria</taxon>
        <taxon>Pseudomonadati</taxon>
        <taxon>Pseudomonadota</taxon>
        <taxon>Gammaproteobacteria</taxon>
        <taxon>Enterobacterales</taxon>
        <taxon>Erwiniaceae</taxon>
        <taxon>Mixta</taxon>
    </lineage>
</organism>
<evidence type="ECO:0000313" key="12">
    <source>
        <dbReference type="Proteomes" id="UP001056635"/>
    </source>
</evidence>